<evidence type="ECO:0000256" key="2">
    <source>
        <dbReference type="SAM" id="Phobius"/>
    </source>
</evidence>
<feature type="chain" id="PRO_5047210695" evidence="3">
    <location>
        <begin position="27"/>
        <end position="441"/>
    </location>
</feature>
<dbReference type="EMBL" id="JAZGSY010000253">
    <property type="protein sequence ID" value="KAL1837907.1"/>
    <property type="molecule type" value="Genomic_DNA"/>
</dbReference>
<feature type="region of interest" description="Disordered" evidence="1">
    <location>
        <begin position="162"/>
        <end position="208"/>
    </location>
</feature>
<feature type="compositionally biased region" description="Low complexity" evidence="1">
    <location>
        <begin position="177"/>
        <end position="200"/>
    </location>
</feature>
<keyword evidence="2" id="KW-0472">Membrane</keyword>
<keyword evidence="5" id="KW-1185">Reference proteome</keyword>
<organism evidence="4 5">
    <name type="scientific">Humicola insolens</name>
    <name type="common">Soft-rot fungus</name>
    <dbReference type="NCBI Taxonomy" id="85995"/>
    <lineage>
        <taxon>Eukaryota</taxon>
        <taxon>Fungi</taxon>
        <taxon>Dikarya</taxon>
        <taxon>Ascomycota</taxon>
        <taxon>Pezizomycotina</taxon>
        <taxon>Sordariomycetes</taxon>
        <taxon>Sordariomycetidae</taxon>
        <taxon>Sordariales</taxon>
        <taxon>Chaetomiaceae</taxon>
        <taxon>Mycothermus</taxon>
    </lineage>
</organism>
<comment type="caution">
    <text evidence="4">The sequence shown here is derived from an EMBL/GenBank/DDBJ whole genome shotgun (WGS) entry which is preliminary data.</text>
</comment>
<proteinExistence type="predicted"/>
<name>A0ABR3V864_HUMIN</name>
<keyword evidence="3" id="KW-0732">Signal</keyword>
<evidence type="ECO:0000256" key="3">
    <source>
        <dbReference type="SAM" id="SignalP"/>
    </source>
</evidence>
<feature type="transmembrane region" description="Helical" evidence="2">
    <location>
        <begin position="212"/>
        <end position="238"/>
    </location>
</feature>
<dbReference type="Proteomes" id="UP001583172">
    <property type="component" value="Unassembled WGS sequence"/>
</dbReference>
<reference evidence="4 5" key="1">
    <citation type="journal article" date="2024" name="Commun. Biol.">
        <title>Comparative genomic analysis of thermophilic fungi reveals convergent evolutionary adaptations and gene losses.</title>
        <authorList>
            <person name="Steindorff A.S."/>
            <person name="Aguilar-Pontes M.V."/>
            <person name="Robinson A.J."/>
            <person name="Andreopoulos B."/>
            <person name="LaButti K."/>
            <person name="Kuo A."/>
            <person name="Mondo S."/>
            <person name="Riley R."/>
            <person name="Otillar R."/>
            <person name="Haridas S."/>
            <person name="Lipzen A."/>
            <person name="Grimwood J."/>
            <person name="Schmutz J."/>
            <person name="Clum A."/>
            <person name="Reid I.D."/>
            <person name="Moisan M.C."/>
            <person name="Butler G."/>
            <person name="Nguyen T.T.M."/>
            <person name="Dewar K."/>
            <person name="Conant G."/>
            <person name="Drula E."/>
            <person name="Henrissat B."/>
            <person name="Hansel C."/>
            <person name="Singer S."/>
            <person name="Hutchinson M.I."/>
            <person name="de Vries R.P."/>
            <person name="Natvig D.O."/>
            <person name="Powell A.J."/>
            <person name="Tsang A."/>
            <person name="Grigoriev I.V."/>
        </authorList>
    </citation>
    <scope>NUCLEOTIDE SEQUENCE [LARGE SCALE GENOMIC DNA]</scope>
    <source>
        <strain evidence="4 5">CBS 620.91</strain>
    </source>
</reference>
<accession>A0ABR3V864</accession>
<evidence type="ECO:0000313" key="5">
    <source>
        <dbReference type="Proteomes" id="UP001583172"/>
    </source>
</evidence>
<gene>
    <name evidence="4" type="ORF">VTJ49DRAFT_3274</name>
</gene>
<protein>
    <submittedName>
        <fullName evidence="4">Uncharacterized protein</fullName>
    </submittedName>
</protein>
<feature type="region of interest" description="Disordered" evidence="1">
    <location>
        <begin position="391"/>
        <end position="441"/>
    </location>
</feature>
<keyword evidence="2" id="KW-0812">Transmembrane</keyword>
<evidence type="ECO:0000256" key="1">
    <source>
        <dbReference type="SAM" id="MobiDB-lite"/>
    </source>
</evidence>
<evidence type="ECO:0000313" key="4">
    <source>
        <dbReference type="EMBL" id="KAL1837907.1"/>
    </source>
</evidence>
<sequence>MAGARSFLANLFFLSTLLISVSVVSGNENCLDRNGDPDLKAARCWHPEFGATGLCCHVGDLCVVPGFCITPTDKPVEPFKHYPGTCVNGKWDNPNCTQWCANWRADDVFFDVCQDRDDPKKYHWFCKRGTWDRDRTADTCDEKAEIVVLPKFIDDYATAGVSPTSTETFSGDDDETTTATETSGTTTTSLPATPTEGTDNNNDDDDNPSSNIAVPIGIGIAIGSTLLLATSALLFFYIRKKRRSAPRRAETPPAMDPRFVNSQAPDWIGPVYGQQQPKDGPAELGDESVVVGRGVGELDGSPVMAHGQRGMMPGGPLGSSPVDMRSPVPGGRLGSPVSVQSEMADGPVGSSPVVAGHDGALGVAPYGGMCGGMPGVAPGGVPGFAHGVLQSGSVHGGPPRTPSAGSMQGGMPAAGVRPSLVPGGGRVASGEIPMPSLPELP</sequence>
<keyword evidence="2" id="KW-1133">Transmembrane helix</keyword>
<feature type="signal peptide" evidence="3">
    <location>
        <begin position="1"/>
        <end position="26"/>
    </location>
</feature>